<dbReference type="InterPro" id="IPR043502">
    <property type="entry name" value="DNA/RNA_pol_sf"/>
</dbReference>
<dbReference type="SUPFAM" id="SSF53098">
    <property type="entry name" value="Ribonuclease H-like"/>
    <property type="match status" value="1"/>
</dbReference>
<dbReference type="InterPro" id="IPR001584">
    <property type="entry name" value="Integrase_cat-core"/>
</dbReference>
<feature type="compositionally biased region" description="Basic residues" evidence="1">
    <location>
        <begin position="250"/>
        <end position="260"/>
    </location>
</feature>
<feature type="compositionally biased region" description="Pro residues" evidence="1">
    <location>
        <begin position="832"/>
        <end position="848"/>
    </location>
</feature>
<dbReference type="InterPro" id="IPR025724">
    <property type="entry name" value="GAG-pre-integrase_dom"/>
</dbReference>
<dbReference type="InterPro" id="IPR013103">
    <property type="entry name" value="RVT_2"/>
</dbReference>
<dbReference type="EMBL" id="CP144745">
    <property type="protein sequence ID" value="WVZ48776.1"/>
    <property type="molecule type" value="Genomic_DNA"/>
</dbReference>
<gene>
    <name evidence="3" type="ORF">U9M48_000186</name>
</gene>
<protein>
    <recommendedName>
        <fullName evidence="2">Integrase catalytic domain-containing protein</fullName>
    </recommendedName>
</protein>
<feature type="region of interest" description="Disordered" evidence="1">
    <location>
        <begin position="217"/>
        <end position="278"/>
    </location>
</feature>
<dbReference type="InterPro" id="IPR012337">
    <property type="entry name" value="RNaseH-like_sf"/>
</dbReference>
<dbReference type="Pfam" id="PF07727">
    <property type="entry name" value="RVT_2"/>
    <property type="match status" value="1"/>
</dbReference>
<dbReference type="Pfam" id="PF25597">
    <property type="entry name" value="SH3_retrovirus"/>
    <property type="match status" value="1"/>
</dbReference>
<evidence type="ECO:0000313" key="4">
    <source>
        <dbReference type="Proteomes" id="UP001341281"/>
    </source>
</evidence>
<feature type="compositionally biased region" description="Gly residues" evidence="1">
    <location>
        <begin position="261"/>
        <end position="272"/>
    </location>
</feature>
<feature type="region of interest" description="Disordered" evidence="1">
    <location>
        <begin position="775"/>
        <end position="794"/>
    </location>
</feature>
<dbReference type="Pfam" id="PF14223">
    <property type="entry name" value="Retrotran_gag_2"/>
    <property type="match status" value="1"/>
</dbReference>
<feature type="region of interest" description="Disordered" evidence="1">
    <location>
        <begin position="799"/>
        <end position="860"/>
    </location>
</feature>
<evidence type="ECO:0000256" key="1">
    <source>
        <dbReference type="SAM" id="MobiDB-lite"/>
    </source>
</evidence>
<dbReference type="Proteomes" id="UP001341281">
    <property type="component" value="Chromosome 01"/>
</dbReference>
<dbReference type="PROSITE" id="PS50994">
    <property type="entry name" value="INTEGRASE"/>
    <property type="match status" value="1"/>
</dbReference>
<sequence>MGSTIVPSTSSTTAIPSILAVPISEKLTKSNYPLWSAQVMPPLRAAQLEDLVTGAEKPPEKTIDVAVDGKTVKQPNPAYTNWVIRDQAVLGYLLASLTRETMLHVARCPTSAEVWSLLRDLYASQSRARSVNTRIALATTKKNHLSVSDYYAKMCTYADELAASGAPLRDDELVAYILAGLNEDFNPVFTAVVARVDPIKPSELYSQLLSFEHHTNLQENSSTGGSSSAMSASRGRGPGAGRAPAGYARGRGRGRARGRGRGGSSNRGGGSGNSSRPECQICGNLGHRAKTCWYRYDEDDAPEQRTAAAATTGAKTWYTDSGATDHITGDLDRLTMHEPYTGNDQDRKTKKVLLHGPCKGGLYPLPPSTSKFRKLVFSAIKISSHRWHSRLGHPSRDIVRRVVSKYNLPCASFDSTHESVCDACACAKAHQLPYRVSTSRSSAPLDLIFTDVWGPALDSFGHKKYYVSFIDDYSKFTWIYLLRHKSEVSKYFLEFQQLVERQLNRKILAVQSDWGGEYEKLHSFFRSIGISHQVSCPHTHQQNGAAERKHRHIVEMGLALLAHASMPLKYWDEAFLTATYLINRTPTKLLAYETPLQKLLGATPDYSSFRVFGCACWPNLRPYTQHKLELRSTRCVFLGYSNMHKGFKCLDISKGRIYISRDVIFDETVFPFASLHPNAGNRYTSDILLLPSTASGDNNFTNSTNDPAISVLPTDLVVQPQLPGTSSAPGPCQEQNHDDGPSCTSEPRPCMPTAPLIGAAPSVCMPTAPPIGADPSAAPAPTAGASTTGSAPALSPTVVRVPTLGSSPDPAPGAAHAAAGRSTPSTSTPLPRSSPPAPDPIPGPPPIAAPRTRLQDGIRKPKVYTDGTIRYACLTTSAEPYNLQEALSSPEWKTAMQAEYDALMRNKTWHLVPPQAGRNLIDCKWVYKVKYNADGSIDRHKARLVAKGFKQRLGIDYDDTFSPVVKPATIRLILSLAVSHGWVLRQLDVQNAFLHGILEEEVYMKQPPGFIDPVFPSYHCKLDKALYGLKQAPRAWYSRLSDKLQSLGFLPSKADISLFYFCKGSVTIFLLVYVDDIIVAGSSQSAVDALLHALKADFALKDMGSLHYFLGIEVNYGSAGITLTQTKYTNDLLHRAAMVSCKPVPTPLSASGKLSAHEGQLLSPEDATKYRSLVGALQYLTLTRPDIAFSVNKVCQYLHSPTTDHWTAVKRILRFLKHTVGVGLHIRRSPSTMVSAFSDADWAGCTEDRKSTGGFAVFLGPNLISWCAKKQKTVSRSSTEAEYKAMADATAEIMWVQSVLAELNISSPKSARLWCDNMGAKYLASNPIFHGRMKHVEIDYHFVRDRVVKKLLDVRFISTEDQLADGFTKALPQRRFLEFQHNLNLIKL</sequence>
<feature type="region of interest" description="Disordered" evidence="1">
    <location>
        <begin position="719"/>
        <end position="749"/>
    </location>
</feature>
<name>A0AAQ3PGN5_PASNO</name>
<accession>A0AAQ3PGN5</accession>
<dbReference type="PANTHER" id="PTHR11439:SF450">
    <property type="entry name" value="REVERSE TRANSCRIPTASE TY1_COPIA-TYPE DOMAIN-CONTAINING PROTEIN"/>
    <property type="match status" value="1"/>
</dbReference>
<dbReference type="SUPFAM" id="SSF56672">
    <property type="entry name" value="DNA/RNA polymerases"/>
    <property type="match status" value="1"/>
</dbReference>
<dbReference type="CDD" id="cd09272">
    <property type="entry name" value="RNase_HI_RT_Ty1"/>
    <property type="match status" value="1"/>
</dbReference>
<evidence type="ECO:0000259" key="2">
    <source>
        <dbReference type="PROSITE" id="PS50994"/>
    </source>
</evidence>
<dbReference type="GO" id="GO:0003676">
    <property type="term" value="F:nucleic acid binding"/>
    <property type="evidence" value="ECO:0007669"/>
    <property type="project" value="InterPro"/>
</dbReference>
<feature type="compositionally biased region" description="Low complexity" evidence="1">
    <location>
        <begin position="220"/>
        <end position="248"/>
    </location>
</feature>
<feature type="domain" description="Integrase catalytic" evidence="2">
    <location>
        <begin position="440"/>
        <end position="603"/>
    </location>
</feature>
<dbReference type="Gene3D" id="3.30.420.10">
    <property type="entry name" value="Ribonuclease H-like superfamily/Ribonuclease H"/>
    <property type="match status" value="1"/>
</dbReference>
<dbReference type="InterPro" id="IPR057670">
    <property type="entry name" value="SH3_retrovirus"/>
</dbReference>
<dbReference type="InterPro" id="IPR036397">
    <property type="entry name" value="RNaseH_sf"/>
</dbReference>
<dbReference type="PANTHER" id="PTHR11439">
    <property type="entry name" value="GAG-POL-RELATED RETROTRANSPOSON"/>
    <property type="match status" value="1"/>
</dbReference>
<dbReference type="Pfam" id="PF13976">
    <property type="entry name" value="gag_pre-integrs"/>
    <property type="match status" value="1"/>
</dbReference>
<dbReference type="GO" id="GO:0015074">
    <property type="term" value="P:DNA integration"/>
    <property type="evidence" value="ECO:0007669"/>
    <property type="project" value="InterPro"/>
</dbReference>
<reference evidence="3 4" key="1">
    <citation type="submission" date="2024-02" db="EMBL/GenBank/DDBJ databases">
        <title>High-quality chromosome-scale genome assembly of Pensacola bahiagrass (Paspalum notatum Flugge var. saurae).</title>
        <authorList>
            <person name="Vega J.M."/>
            <person name="Podio M."/>
            <person name="Orjuela J."/>
            <person name="Siena L.A."/>
            <person name="Pessino S.C."/>
            <person name="Combes M.C."/>
            <person name="Mariac C."/>
            <person name="Albertini E."/>
            <person name="Pupilli F."/>
            <person name="Ortiz J.P.A."/>
            <person name="Leblanc O."/>
        </authorList>
    </citation>
    <scope>NUCLEOTIDE SEQUENCE [LARGE SCALE GENOMIC DNA]</scope>
    <source>
        <strain evidence="3">R1</strain>
        <tissue evidence="3">Leaf</tissue>
    </source>
</reference>
<keyword evidence="4" id="KW-1185">Reference proteome</keyword>
<feature type="compositionally biased region" description="Low complexity" evidence="1">
    <location>
        <begin position="805"/>
        <end position="831"/>
    </location>
</feature>
<organism evidence="3 4">
    <name type="scientific">Paspalum notatum var. saurae</name>
    <dbReference type="NCBI Taxonomy" id="547442"/>
    <lineage>
        <taxon>Eukaryota</taxon>
        <taxon>Viridiplantae</taxon>
        <taxon>Streptophyta</taxon>
        <taxon>Embryophyta</taxon>
        <taxon>Tracheophyta</taxon>
        <taxon>Spermatophyta</taxon>
        <taxon>Magnoliopsida</taxon>
        <taxon>Liliopsida</taxon>
        <taxon>Poales</taxon>
        <taxon>Poaceae</taxon>
        <taxon>PACMAD clade</taxon>
        <taxon>Panicoideae</taxon>
        <taxon>Andropogonodae</taxon>
        <taxon>Paspaleae</taxon>
        <taxon>Paspalinae</taxon>
        <taxon>Paspalum</taxon>
    </lineage>
</organism>
<proteinExistence type="predicted"/>
<evidence type="ECO:0000313" key="3">
    <source>
        <dbReference type="EMBL" id="WVZ48776.1"/>
    </source>
</evidence>